<dbReference type="Pfam" id="PF05045">
    <property type="entry name" value="RgpF"/>
    <property type="match status" value="1"/>
</dbReference>
<dbReference type="Proteomes" id="UP001315860">
    <property type="component" value="Chromosome"/>
</dbReference>
<evidence type="ECO:0000313" key="3">
    <source>
        <dbReference type="Proteomes" id="UP001315860"/>
    </source>
</evidence>
<name>A0ABY5KG13_9ACTN</name>
<keyword evidence="3" id="KW-1185">Reference proteome</keyword>
<organism evidence="2 3">
    <name type="scientific">Aeromicrobium duanguangcaii</name>
    <dbReference type="NCBI Taxonomy" id="2968086"/>
    <lineage>
        <taxon>Bacteria</taxon>
        <taxon>Bacillati</taxon>
        <taxon>Actinomycetota</taxon>
        <taxon>Actinomycetes</taxon>
        <taxon>Propionibacteriales</taxon>
        <taxon>Nocardioidaceae</taxon>
        <taxon>Aeromicrobium</taxon>
    </lineage>
</organism>
<accession>A0ABY5KG13</accession>
<dbReference type="InterPro" id="IPR007739">
    <property type="entry name" value="RgpF"/>
</dbReference>
<evidence type="ECO:0000313" key="2">
    <source>
        <dbReference type="EMBL" id="UUI67956.1"/>
    </source>
</evidence>
<reference evidence="2 3" key="1">
    <citation type="submission" date="2022-07" db="EMBL/GenBank/DDBJ databases">
        <title>Novel species in genus Aeromicrobium.</title>
        <authorList>
            <person name="Ye L."/>
        </authorList>
    </citation>
    <scope>NUCLEOTIDE SEQUENCE [LARGE SCALE GENOMIC DNA]</scope>
    <source>
        <strain evidence="3">zg-Y50</strain>
    </source>
</reference>
<sequence length="1259" mass="137117">MATSVDEALTAVRSQPLLPGLRWDGDAGLWHRADAIPPAPAVLGGDQSAAIRAEEAAFSPVVASRLAALPGPILMVEAAPPLLVTALTAARHEVVVLMSDPDRATRSARWHAGTETVAVAWGTTSDLGRDGSFGTIVLADASAIDASLIALLAPEGRLVLSLTGPVRHDLAERLTDAGLPHQRWDLTFPHAAAPTLLLSEAALDEKVIDLRSLLAGHTDPASGPTDELDRLLDAAPGFVVVAGPTPGDPDPALARFSGSGRRARFRTITRIERTDEGLAVRRDRMHPALPNSSGPLIHQPSDEPFLPGRNWGTALDDIVAVPGWTVAELVPWFRRWADELSRTAGSGEHVEGRFLDAIPRNLIVDGDRAAFIDQEWEWAEPLPRRHVVFRALLHSVGSLVDPVAPDPSVPARLSDLIDQVAALAGEPLSPDEMSRAWEFERRLQGLVSGTTPPAEHLSRQAVVHGASEQGAPGATPHTLRTLAEMRAHNDALRADIETMVTDLDAVVAARESLRDELHAEIEVRRGIISAQRDDITGLAAEVDRLEALVIAHRRARAEAAAADYERELRDRRSRDREADLSEQVLAFHRRAVAAESARVKQVRRAARAEAALAAVHARLSWRLTRPLRAIRAQQLRIVGWWRKRGATTASTPVGPQRPRRRGAGRTVPQPVLARRGDDALIDLDFYRSRHGDLARFDDARLLKHYVRHGHREGRPSLSWLRSSLVLPPAAADEREKVLVIVPETGAAGPALSLIDELSRHHHVVALLPTGGEAAHEITAASDTAIWLDHGRAPVGAEARTLAAELQRRFEPVYAVVGSLGHRELAVFLERAGVPVVAMVSELDGTLTPTGSVLEFFATVSKVVYEDESVASAIAATVPTARGRAHTVDFEASIDVLGRGARRVRDRQPEELRTILTPEGFDVSHYTGGESDQRELFAREYLQRVHAGAPLNRPGSGILVRRPRPGFHPLAYAESAPGFRDAGGDPFAHFLRAGRPAGRWSKRLITVRADGRDRPSAPSRLPSVLVHGHFHYPDLLPGFLDLLAGLGTPRRLVLTTNTTTAADRLREICREHPAGVDAEVLLVPNRGRNLSALFSGPVAQRLADHDLVLHVHGKRSPHLTPEAGDQWREHLWAHLVGESGIGDLVVEEFARSEQLGLVGPEDRRLPDWDLNRDHVEALVSRLGRTMALPTHFDFPLGAMFWARTSALRPFVDARLADADYPGEPLAADGTALHALERLIPLVIEHDGFEFAKTHLPDHQR</sequence>
<feature type="region of interest" description="Disordered" evidence="1">
    <location>
        <begin position="647"/>
        <end position="666"/>
    </location>
</feature>
<protein>
    <submittedName>
        <fullName evidence="2">Rhamnan synthesis F family protein</fullName>
    </submittedName>
</protein>
<dbReference type="RefSeq" id="WP_232418626.1">
    <property type="nucleotide sequence ID" value="NZ_CP101990.1"/>
</dbReference>
<gene>
    <name evidence="2" type="ORF">NP095_12200</name>
</gene>
<dbReference type="EMBL" id="CP101990">
    <property type="protein sequence ID" value="UUI67956.1"/>
    <property type="molecule type" value="Genomic_DNA"/>
</dbReference>
<evidence type="ECO:0000256" key="1">
    <source>
        <dbReference type="SAM" id="MobiDB-lite"/>
    </source>
</evidence>
<proteinExistence type="predicted"/>